<organism evidence="1 2">
    <name type="scientific">Amblyomma americanum</name>
    <name type="common">Lone star tick</name>
    <dbReference type="NCBI Taxonomy" id="6943"/>
    <lineage>
        <taxon>Eukaryota</taxon>
        <taxon>Metazoa</taxon>
        <taxon>Ecdysozoa</taxon>
        <taxon>Arthropoda</taxon>
        <taxon>Chelicerata</taxon>
        <taxon>Arachnida</taxon>
        <taxon>Acari</taxon>
        <taxon>Parasitiformes</taxon>
        <taxon>Ixodida</taxon>
        <taxon>Ixodoidea</taxon>
        <taxon>Ixodidae</taxon>
        <taxon>Amblyomminae</taxon>
        <taxon>Amblyomma</taxon>
    </lineage>
</organism>
<proteinExistence type="predicted"/>
<evidence type="ECO:0000313" key="2">
    <source>
        <dbReference type="Proteomes" id="UP001321473"/>
    </source>
</evidence>
<dbReference type="EMBL" id="JARKHS020002764">
    <property type="protein sequence ID" value="KAK8786419.1"/>
    <property type="molecule type" value="Genomic_DNA"/>
</dbReference>
<name>A0AAQ4FGS7_AMBAM</name>
<protein>
    <submittedName>
        <fullName evidence="1">Uncharacterized protein</fullName>
    </submittedName>
</protein>
<keyword evidence="2" id="KW-1185">Reference proteome</keyword>
<evidence type="ECO:0000313" key="1">
    <source>
        <dbReference type="EMBL" id="KAK8786419.1"/>
    </source>
</evidence>
<comment type="caution">
    <text evidence="1">The sequence shown here is derived from an EMBL/GenBank/DDBJ whole genome shotgun (WGS) entry which is preliminary data.</text>
</comment>
<reference evidence="1 2" key="1">
    <citation type="journal article" date="2023" name="Arcadia Sci">
        <title>De novo assembly of a long-read Amblyomma americanum tick genome.</title>
        <authorList>
            <person name="Chou S."/>
            <person name="Poskanzer K.E."/>
            <person name="Rollins M."/>
            <person name="Thuy-Boun P.S."/>
        </authorList>
    </citation>
    <scope>NUCLEOTIDE SEQUENCE [LARGE SCALE GENOMIC DNA]</scope>
    <source>
        <strain evidence="1">F_SG_1</strain>
        <tissue evidence="1">Salivary glands</tissue>
    </source>
</reference>
<gene>
    <name evidence="1" type="ORF">V5799_023803</name>
</gene>
<sequence>LHLPGAYRLGADTNGLRAAASCQRNAGPWLAPLGHQRGDLLLPDRGRRCGGSCVRAPSYLPTWCTELPPSTVPVRGHQRREAAHRGLQCPNSCLALIHLLEALPSLKPALQYRNLNFPVLCVGWLSRTTHANWTCCFVNQTWRLLTSLMAPQ</sequence>
<dbReference type="AlphaFoldDB" id="A0AAQ4FGS7"/>
<feature type="non-terminal residue" evidence="1">
    <location>
        <position position="1"/>
    </location>
</feature>
<dbReference type="Proteomes" id="UP001321473">
    <property type="component" value="Unassembled WGS sequence"/>
</dbReference>
<accession>A0AAQ4FGS7</accession>